<name>A0A8B7CEV7_PHODC</name>
<accession>A0A8B7CEV7</accession>
<keyword evidence="5" id="KW-0539">Nucleus</keyword>
<dbReference type="InterPro" id="IPR044660">
    <property type="entry name" value="IBH1-like"/>
</dbReference>
<dbReference type="GO" id="GO:0000976">
    <property type="term" value="F:transcription cis-regulatory region binding"/>
    <property type="evidence" value="ECO:0007669"/>
    <property type="project" value="UniProtKB-ARBA"/>
</dbReference>
<dbReference type="GeneID" id="103712664"/>
<dbReference type="InterPro" id="IPR059002">
    <property type="entry name" value="IBH1_N"/>
</dbReference>
<dbReference type="RefSeq" id="XP_008797469.2">
    <property type="nucleotide sequence ID" value="XM_008799247.4"/>
</dbReference>
<dbReference type="GO" id="GO:0005634">
    <property type="term" value="C:nucleus"/>
    <property type="evidence" value="ECO:0007669"/>
    <property type="project" value="UniProtKB-SubCell"/>
</dbReference>
<gene>
    <name evidence="9" type="primary">LOC103712664</name>
</gene>
<dbReference type="Pfam" id="PF26576">
    <property type="entry name" value="IBH1_N"/>
    <property type="match status" value="1"/>
</dbReference>
<dbReference type="PANTHER" id="PTHR33124">
    <property type="entry name" value="TRANSCRIPTION FACTOR IBH1-LIKE 1"/>
    <property type="match status" value="1"/>
</dbReference>
<protein>
    <submittedName>
        <fullName evidence="9">Transcription factor bHLH148-like</fullName>
    </submittedName>
</protein>
<dbReference type="OrthoDB" id="1647165at2759"/>
<dbReference type="AlphaFoldDB" id="A0A8B7CEV7"/>
<dbReference type="CDD" id="cd11444">
    <property type="entry name" value="bHLH_AtIBH1_like"/>
    <property type="match status" value="1"/>
</dbReference>
<dbReference type="InterPro" id="IPR044549">
    <property type="entry name" value="bHLH_AtIBH1-like"/>
</dbReference>
<proteinExistence type="inferred from homology"/>
<keyword evidence="3" id="KW-0805">Transcription regulation</keyword>
<evidence type="ECO:0000313" key="8">
    <source>
        <dbReference type="Proteomes" id="UP000228380"/>
    </source>
</evidence>
<dbReference type="SUPFAM" id="SSF47459">
    <property type="entry name" value="HLH, helix-loop-helix DNA-binding domain"/>
    <property type="match status" value="1"/>
</dbReference>
<evidence type="ECO:0000256" key="4">
    <source>
        <dbReference type="ARBA" id="ARBA00023163"/>
    </source>
</evidence>
<comment type="subcellular location">
    <subcellularLocation>
        <location evidence="1">Nucleus</location>
    </subcellularLocation>
</comment>
<dbReference type="PANTHER" id="PTHR33124:SF12">
    <property type="entry name" value="TRANSCRIPTION FACTOR BHLH148"/>
    <property type="match status" value="1"/>
</dbReference>
<reference evidence="8" key="1">
    <citation type="journal article" date="2019" name="Nat. Commun.">
        <title>Genome-wide association mapping of date palm fruit traits.</title>
        <authorList>
            <person name="Hazzouri K.M."/>
            <person name="Gros-Balthazard M."/>
            <person name="Flowers J.M."/>
            <person name="Copetti D."/>
            <person name="Lemansour A."/>
            <person name="Lebrun M."/>
            <person name="Masmoudi K."/>
            <person name="Ferrand S."/>
            <person name="Dhar M.I."/>
            <person name="Fresquez Z.A."/>
            <person name="Rosas U."/>
            <person name="Zhang J."/>
            <person name="Talag J."/>
            <person name="Lee S."/>
            <person name="Kudrna D."/>
            <person name="Powell R.F."/>
            <person name="Leitch I.J."/>
            <person name="Krueger R.R."/>
            <person name="Wing R.A."/>
            <person name="Amiri K.M.A."/>
            <person name="Purugganan M.D."/>
        </authorList>
    </citation>
    <scope>NUCLEOTIDE SEQUENCE [LARGE SCALE GENOMIC DNA]</scope>
    <source>
        <strain evidence="8">cv. Khalas</strain>
    </source>
</reference>
<evidence type="ECO:0000256" key="2">
    <source>
        <dbReference type="ARBA" id="ARBA00005510"/>
    </source>
</evidence>
<dbReference type="GO" id="GO:0006355">
    <property type="term" value="P:regulation of DNA-templated transcription"/>
    <property type="evidence" value="ECO:0007669"/>
    <property type="project" value="InterPro"/>
</dbReference>
<reference evidence="9" key="2">
    <citation type="submission" date="2025-08" db="UniProtKB">
        <authorList>
            <consortium name="RefSeq"/>
        </authorList>
    </citation>
    <scope>IDENTIFICATION</scope>
    <source>
        <tissue evidence="9">Young leaves</tissue>
    </source>
</reference>
<evidence type="ECO:0000259" key="7">
    <source>
        <dbReference type="Pfam" id="PF26576"/>
    </source>
</evidence>
<dbReference type="KEGG" id="pda:103712664"/>
<keyword evidence="4" id="KW-0804">Transcription</keyword>
<dbReference type="GO" id="GO:0046983">
    <property type="term" value="F:protein dimerization activity"/>
    <property type="evidence" value="ECO:0007669"/>
    <property type="project" value="InterPro"/>
</dbReference>
<sequence length="189" mass="20870">MPISNPVAKEDKGRKRKRGSSSESPPSPPRRRWRSDAEHWIYSSKLLEALRRLRRSSPAAPPRARVVRRTADRALAAVARGRTRWSRAILSVGRPLRVKARRPRAAVAAVRPRKGATPAVPGRMRPTPTAIRRRARFLGRLVPGCRKASFPTLLEETSDYIAALEMQVRAMSALAEMLSGSSLGSAPPS</sequence>
<comment type="similarity">
    <text evidence="2">Belongs to the bHLH protein family.</text>
</comment>
<dbReference type="InterPro" id="IPR036638">
    <property type="entry name" value="HLH_DNA-bd_sf"/>
</dbReference>
<evidence type="ECO:0000256" key="6">
    <source>
        <dbReference type="SAM" id="MobiDB-lite"/>
    </source>
</evidence>
<organism evidence="8 9">
    <name type="scientific">Phoenix dactylifera</name>
    <name type="common">Date palm</name>
    <dbReference type="NCBI Taxonomy" id="42345"/>
    <lineage>
        <taxon>Eukaryota</taxon>
        <taxon>Viridiplantae</taxon>
        <taxon>Streptophyta</taxon>
        <taxon>Embryophyta</taxon>
        <taxon>Tracheophyta</taxon>
        <taxon>Spermatophyta</taxon>
        <taxon>Magnoliopsida</taxon>
        <taxon>Liliopsida</taxon>
        <taxon>Arecaceae</taxon>
        <taxon>Coryphoideae</taxon>
        <taxon>Phoeniceae</taxon>
        <taxon>Phoenix</taxon>
    </lineage>
</organism>
<evidence type="ECO:0000256" key="1">
    <source>
        <dbReference type="ARBA" id="ARBA00004123"/>
    </source>
</evidence>
<evidence type="ECO:0000256" key="3">
    <source>
        <dbReference type="ARBA" id="ARBA00023015"/>
    </source>
</evidence>
<evidence type="ECO:0000256" key="5">
    <source>
        <dbReference type="ARBA" id="ARBA00023242"/>
    </source>
</evidence>
<feature type="region of interest" description="Disordered" evidence="6">
    <location>
        <begin position="1"/>
        <end position="35"/>
    </location>
</feature>
<evidence type="ECO:0000313" key="9">
    <source>
        <dbReference type="RefSeq" id="XP_008797469.2"/>
    </source>
</evidence>
<feature type="domain" description="IBH1-like N-terminal" evidence="7">
    <location>
        <begin position="42"/>
        <end position="90"/>
    </location>
</feature>
<dbReference type="Proteomes" id="UP000228380">
    <property type="component" value="Chromosome 12"/>
</dbReference>
<keyword evidence="8" id="KW-1185">Reference proteome</keyword>